<dbReference type="Proteomes" id="UP000680714">
    <property type="component" value="Unassembled WGS sequence"/>
</dbReference>
<evidence type="ECO:0000313" key="3">
    <source>
        <dbReference type="Proteomes" id="UP000680714"/>
    </source>
</evidence>
<evidence type="ECO:0000256" key="1">
    <source>
        <dbReference type="ARBA" id="ARBA00010552"/>
    </source>
</evidence>
<dbReference type="PANTHER" id="PTHR11803">
    <property type="entry name" value="2-IMINOBUTANOATE/2-IMINOPROPANOATE DEAMINASE RIDA"/>
    <property type="match status" value="1"/>
</dbReference>
<keyword evidence="3" id="KW-1185">Reference proteome</keyword>
<dbReference type="InterPro" id="IPR035959">
    <property type="entry name" value="RutC-like_sf"/>
</dbReference>
<accession>A0ABS5I6X8</accession>
<dbReference type="InterPro" id="IPR006056">
    <property type="entry name" value="RidA"/>
</dbReference>
<comment type="similarity">
    <text evidence="1">Belongs to the RutC family.</text>
</comment>
<dbReference type="PROSITE" id="PS01094">
    <property type="entry name" value="UPF0076"/>
    <property type="match status" value="1"/>
</dbReference>
<dbReference type="SUPFAM" id="SSF55298">
    <property type="entry name" value="YjgF-like"/>
    <property type="match status" value="1"/>
</dbReference>
<name>A0ABS5I6X8_9PROT</name>
<protein>
    <submittedName>
        <fullName evidence="2">RidA family protein</fullName>
    </submittedName>
</protein>
<dbReference type="RefSeq" id="WP_211545686.1">
    <property type="nucleotide sequence ID" value="NZ_JAGTUF010000001.1"/>
</dbReference>
<dbReference type="EMBL" id="JAGTUF010000001">
    <property type="protein sequence ID" value="MBR9970172.1"/>
    <property type="molecule type" value="Genomic_DNA"/>
</dbReference>
<evidence type="ECO:0000313" key="2">
    <source>
        <dbReference type="EMBL" id="MBR9970172.1"/>
    </source>
</evidence>
<reference evidence="2 3" key="1">
    <citation type="submission" date="2021-04" db="EMBL/GenBank/DDBJ databases">
        <title>Magnetospirillum sulfuroxidans sp. nov., a facultative chemolithoautotrophic sulfur-oxidizing alphaproteobacterium isolated from freshwater sediment and proposals for Paramagetospirillum gen. nov., and Magnetospirillaceae fam. nov.</title>
        <authorList>
            <person name="Koziaeva V."/>
            <person name="Geelhoed J.S."/>
            <person name="Sorokin D.Y."/>
            <person name="Grouzdev D.S."/>
        </authorList>
    </citation>
    <scope>NUCLEOTIDE SEQUENCE [LARGE SCALE GENOMIC DNA]</scope>
    <source>
        <strain evidence="2 3">J10</strain>
    </source>
</reference>
<dbReference type="NCBIfam" id="TIGR00004">
    <property type="entry name" value="Rid family detoxifying hydrolase"/>
    <property type="match status" value="1"/>
</dbReference>
<dbReference type="InterPro" id="IPR006175">
    <property type="entry name" value="YjgF/YER057c/UK114"/>
</dbReference>
<dbReference type="Pfam" id="PF01042">
    <property type="entry name" value="Ribonuc_L-PSP"/>
    <property type="match status" value="1"/>
</dbReference>
<comment type="caution">
    <text evidence="2">The sequence shown here is derived from an EMBL/GenBank/DDBJ whole genome shotgun (WGS) entry which is preliminary data.</text>
</comment>
<organism evidence="2 3">
    <name type="scientific">Magnetospirillum sulfuroxidans</name>
    <dbReference type="NCBI Taxonomy" id="611300"/>
    <lineage>
        <taxon>Bacteria</taxon>
        <taxon>Pseudomonadati</taxon>
        <taxon>Pseudomonadota</taxon>
        <taxon>Alphaproteobacteria</taxon>
        <taxon>Rhodospirillales</taxon>
        <taxon>Rhodospirillaceae</taxon>
        <taxon>Magnetospirillum</taxon>
    </lineage>
</organism>
<dbReference type="InterPro" id="IPR019897">
    <property type="entry name" value="RidA_CS"/>
</dbReference>
<dbReference type="CDD" id="cd00448">
    <property type="entry name" value="YjgF_YER057c_UK114_family"/>
    <property type="match status" value="1"/>
</dbReference>
<dbReference type="Gene3D" id="3.30.1330.40">
    <property type="entry name" value="RutC-like"/>
    <property type="match status" value="1"/>
</dbReference>
<sequence>MKTIHSDNAPKAIGPYCQGIACDGWFFSSGQIPLGLDGQVVAGGIEAQAEQVFANLKAVLDAANSSFDRVVKTTVFLQDLEDFAKLNGLYEKAFGDHKPARSCVQVARLPRDVLVEIEVVARVG</sequence>
<gene>
    <name evidence="2" type="ORF">KEC16_00410</name>
</gene>
<dbReference type="PANTHER" id="PTHR11803:SF39">
    <property type="entry name" value="2-IMINOBUTANOATE_2-IMINOPROPANOATE DEAMINASE"/>
    <property type="match status" value="1"/>
</dbReference>
<proteinExistence type="inferred from homology"/>